<comment type="caution">
    <text evidence="2">The sequence shown here is derived from an EMBL/GenBank/DDBJ whole genome shotgun (WGS) entry which is preliminary data.</text>
</comment>
<dbReference type="EMBL" id="JRHH01000002">
    <property type="protein sequence ID" value="KGD68913.1"/>
    <property type="molecule type" value="Genomic_DNA"/>
</dbReference>
<dbReference type="RefSeq" id="WP_035124802.1">
    <property type="nucleotide sequence ID" value="NZ_JRHH01000002.1"/>
</dbReference>
<dbReference type="Pfam" id="PF09697">
    <property type="entry name" value="Porph_ging"/>
    <property type="match status" value="1"/>
</dbReference>
<evidence type="ECO:0008006" key="4">
    <source>
        <dbReference type="Google" id="ProtNLM"/>
    </source>
</evidence>
<feature type="signal peptide" evidence="1">
    <location>
        <begin position="1"/>
        <end position="17"/>
    </location>
</feature>
<keyword evidence="1" id="KW-0732">Signal</keyword>
<dbReference type="eggNOG" id="ENOG502Z8ZW">
    <property type="taxonomic scope" value="Bacteria"/>
</dbReference>
<reference evidence="2 3" key="1">
    <citation type="submission" date="2014-09" db="EMBL/GenBank/DDBJ databases">
        <title>Whole Genome Shotgun of Flavobacterium aquatile LMG 4008.</title>
        <authorList>
            <person name="Gale A.N."/>
            <person name="Pipes S.E."/>
            <person name="Newman J.D."/>
        </authorList>
    </citation>
    <scope>NUCLEOTIDE SEQUENCE [LARGE SCALE GENOMIC DNA]</scope>
    <source>
        <strain evidence="2 3">LMG 4008</strain>
    </source>
</reference>
<dbReference type="NCBIfam" id="TIGR01200">
    <property type="entry name" value="GLPGLI"/>
    <property type="match status" value="1"/>
</dbReference>
<evidence type="ECO:0000313" key="2">
    <source>
        <dbReference type="EMBL" id="KGD68913.1"/>
    </source>
</evidence>
<accession>A0A095U2T0</accession>
<dbReference type="STRING" id="1453498.LG45_04545"/>
<dbReference type="InterPro" id="IPR005901">
    <property type="entry name" value="GLPGLI"/>
</dbReference>
<name>A0A095U2T0_9FLAO</name>
<sequence>MKKILVLLLLNTLVSFSQNKSGTVTYKSYPAVVNKVDSTKFDQEAYKLVSNMTKSREKLEFNLVYNTKYSKFNLIDKLETETNAGMDFAKNVFGNKEFYYDFTQRYFIRNNKGKLVKLNSTYEWNLTPESKDINGNLCYKATCDHKFMSRKGEVTRKVIAWFCPKIPVNSAPEDFNGLPGLVLELNTGMTVYVVKEIKFSDKEITINFPKGKVITEDENAKETKKNLSMFQK</sequence>
<proteinExistence type="predicted"/>
<dbReference type="Proteomes" id="UP000029554">
    <property type="component" value="Unassembled WGS sequence"/>
</dbReference>
<gene>
    <name evidence="2" type="ORF">LG45_04545</name>
</gene>
<dbReference type="AlphaFoldDB" id="A0A095U2T0"/>
<feature type="chain" id="PRO_5001911794" description="GLPGLI family protein" evidence="1">
    <location>
        <begin position="18"/>
        <end position="232"/>
    </location>
</feature>
<organism evidence="2 3">
    <name type="scientific">Flavobacterium aquatile LMG 4008 = ATCC 11947</name>
    <dbReference type="NCBI Taxonomy" id="1453498"/>
    <lineage>
        <taxon>Bacteria</taxon>
        <taxon>Pseudomonadati</taxon>
        <taxon>Bacteroidota</taxon>
        <taxon>Flavobacteriia</taxon>
        <taxon>Flavobacteriales</taxon>
        <taxon>Flavobacteriaceae</taxon>
        <taxon>Flavobacterium</taxon>
    </lineage>
</organism>
<evidence type="ECO:0000313" key="3">
    <source>
        <dbReference type="Proteomes" id="UP000029554"/>
    </source>
</evidence>
<keyword evidence="3" id="KW-1185">Reference proteome</keyword>
<evidence type="ECO:0000256" key="1">
    <source>
        <dbReference type="SAM" id="SignalP"/>
    </source>
</evidence>
<protein>
    <recommendedName>
        <fullName evidence="4">GLPGLI family protein</fullName>
    </recommendedName>
</protein>